<dbReference type="Proteomes" id="UP000548423">
    <property type="component" value="Unassembled WGS sequence"/>
</dbReference>
<accession>A0A852TE94</accession>
<evidence type="ECO:0000313" key="2">
    <source>
        <dbReference type="Proteomes" id="UP000548423"/>
    </source>
</evidence>
<name>A0A852TE94_9BACI</name>
<evidence type="ECO:0008006" key="3">
    <source>
        <dbReference type="Google" id="ProtNLM"/>
    </source>
</evidence>
<gene>
    <name evidence="1" type="ORF">F4694_003888</name>
</gene>
<proteinExistence type="predicted"/>
<reference evidence="2" key="1">
    <citation type="submission" date="2020-07" db="EMBL/GenBank/DDBJ databases">
        <authorList>
            <person name="Partida-Martinez L."/>
            <person name="Huntemann M."/>
            <person name="Clum A."/>
            <person name="Wang J."/>
            <person name="Palaniappan K."/>
            <person name="Ritter S."/>
            <person name="Chen I.-M."/>
            <person name="Stamatis D."/>
            <person name="Reddy T."/>
            <person name="O'Malley R."/>
            <person name="Daum C."/>
            <person name="Shapiro N."/>
            <person name="Ivanova N."/>
            <person name="Kyrpides N."/>
            <person name="Woyke T."/>
        </authorList>
    </citation>
    <scope>NUCLEOTIDE SEQUENCE [LARGE SCALE GENOMIC DNA]</scope>
    <source>
        <strain evidence="2">AT2.8</strain>
    </source>
</reference>
<protein>
    <recommendedName>
        <fullName evidence="3">GNAT family N-acetyltransferase</fullName>
    </recommendedName>
</protein>
<organism evidence="1 2">
    <name type="scientific">Neobacillus niacini</name>
    <dbReference type="NCBI Taxonomy" id="86668"/>
    <lineage>
        <taxon>Bacteria</taxon>
        <taxon>Bacillati</taxon>
        <taxon>Bacillota</taxon>
        <taxon>Bacilli</taxon>
        <taxon>Bacillales</taxon>
        <taxon>Bacillaceae</taxon>
        <taxon>Neobacillus</taxon>
    </lineage>
</organism>
<reference evidence="2" key="2">
    <citation type="submission" date="2020-08" db="EMBL/GenBank/DDBJ databases">
        <title>The Agave Microbiome: Exploring the role of microbial communities in plant adaptations to desert environments.</title>
        <authorList>
            <person name="Partida-Martinez L.P."/>
        </authorList>
    </citation>
    <scope>NUCLEOTIDE SEQUENCE [LARGE SCALE GENOMIC DNA]</scope>
    <source>
        <strain evidence="2">AT2.8</strain>
    </source>
</reference>
<dbReference type="EMBL" id="JACCBX010000008">
    <property type="protein sequence ID" value="NYE07103.1"/>
    <property type="molecule type" value="Genomic_DNA"/>
</dbReference>
<sequence>MNPIIDEIKGIGLNSMLVFVMQENSSRLFYEALGGKKIDTVEAEIGGEKLSELCMVGKILVI</sequence>
<comment type="caution">
    <text evidence="1">The sequence shown here is derived from an EMBL/GenBank/DDBJ whole genome shotgun (WGS) entry which is preliminary data.</text>
</comment>
<dbReference type="AlphaFoldDB" id="A0A852TE94"/>
<evidence type="ECO:0000313" key="1">
    <source>
        <dbReference type="EMBL" id="NYE07103.1"/>
    </source>
</evidence>